<protein>
    <recommendedName>
        <fullName evidence="3">Store-operated calcium entry-associated regulatory factor</fullName>
    </recommendedName>
    <alternativeName>
        <fullName evidence="13">Transmembrane protein 66</fullName>
    </alternativeName>
</protein>
<evidence type="ECO:0000256" key="10">
    <source>
        <dbReference type="ARBA" id="ARBA00022989"/>
    </source>
</evidence>
<name>A0A4D5RS05_IXOSC</name>
<evidence type="ECO:0000256" key="5">
    <source>
        <dbReference type="ARBA" id="ARBA00022568"/>
    </source>
</evidence>
<sequence>MEASGSSLFSRFVWIGLLLLGSASLAVHAHRKVKLSDVKTLTLSQGSYTTGRRSSPIPQLQCVGGSAGCTSLPPTVQCYNKGSDGIDIQWECKEDLPKSLKFGHIEVACEGYDYPDDPYILQGSCGLEYKLERTGHSYSEDSQSHSYYGQKGKSSSFQNVLILGVLCFIIYVIYKSCMTNAAQRDADGYTDIPPDDPTSGPSGRRGFFGGGGSPPPPGFRPGFRPDVVDEHGLVGDLVGAGPAGHRLHLGKTRRRDGQQRILETGHQVARRQDPHRRAVHEGGNVGGVLDGRHEGRMVVARAVYVESLAIRWEV</sequence>
<reference evidence="16" key="1">
    <citation type="submission" date="2019-04" db="EMBL/GenBank/DDBJ databases">
        <title>An insight into the mialome of Ixodes scapularis.</title>
        <authorList>
            <person name="Ribeiro J.M."/>
            <person name="Mather T.N."/>
            <person name="Karim S."/>
        </authorList>
    </citation>
    <scope>NUCLEOTIDE SEQUENCE</scope>
</reference>
<dbReference type="GO" id="GO:0006816">
    <property type="term" value="P:calcium ion transport"/>
    <property type="evidence" value="ECO:0007669"/>
    <property type="project" value="UniProtKB-KW"/>
</dbReference>
<evidence type="ECO:0000256" key="7">
    <source>
        <dbReference type="ARBA" id="ARBA00022729"/>
    </source>
</evidence>
<dbReference type="Pfam" id="PF06682">
    <property type="entry name" value="SARAF"/>
    <property type="match status" value="1"/>
</dbReference>
<dbReference type="EMBL" id="GHJT01006089">
    <property type="protein sequence ID" value="MOY40060.1"/>
    <property type="molecule type" value="Transcribed_RNA"/>
</dbReference>
<evidence type="ECO:0000256" key="14">
    <source>
        <dbReference type="SAM" id="MobiDB-lite"/>
    </source>
</evidence>
<comment type="similarity">
    <text evidence="2">Belongs to the SARAF family.</text>
</comment>
<keyword evidence="4" id="KW-0813">Transport</keyword>
<dbReference type="AlphaFoldDB" id="A0A4D5RS05"/>
<dbReference type="GO" id="GO:0005789">
    <property type="term" value="C:endoplasmic reticulum membrane"/>
    <property type="evidence" value="ECO:0007669"/>
    <property type="project" value="UniProtKB-SubCell"/>
</dbReference>
<dbReference type="VEuPathDB" id="VectorBase:ISCP_002622"/>
<evidence type="ECO:0000256" key="12">
    <source>
        <dbReference type="ARBA" id="ARBA00023136"/>
    </source>
</evidence>
<evidence type="ECO:0000256" key="11">
    <source>
        <dbReference type="ARBA" id="ARBA00023065"/>
    </source>
</evidence>
<dbReference type="VEuPathDB" id="VectorBase:ISCW019640"/>
<evidence type="ECO:0000313" key="16">
    <source>
        <dbReference type="EMBL" id="MOY40060.1"/>
    </source>
</evidence>
<keyword evidence="6 15" id="KW-0812">Transmembrane</keyword>
<evidence type="ECO:0000256" key="1">
    <source>
        <dbReference type="ARBA" id="ARBA00004115"/>
    </source>
</evidence>
<feature type="compositionally biased region" description="Basic and acidic residues" evidence="14">
    <location>
        <begin position="270"/>
        <end position="280"/>
    </location>
</feature>
<evidence type="ECO:0000256" key="4">
    <source>
        <dbReference type="ARBA" id="ARBA00022448"/>
    </source>
</evidence>
<comment type="subcellular location">
    <subcellularLocation>
        <location evidence="1">Endoplasmic reticulum membrane</location>
        <topology evidence="1">Single-pass type I membrane protein</topology>
    </subcellularLocation>
</comment>
<keyword evidence="9" id="KW-0106">Calcium</keyword>
<keyword evidence="5" id="KW-0109">Calcium transport</keyword>
<evidence type="ECO:0000256" key="8">
    <source>
        <dbReference type="ARBA" id="ARBA00022824"/>
    </source>
</evidence>
<evidence type="ECO:0000256" key="13">
    <source>
        <dbReference type="ARBA" id="ARBA00031116"/>
    </source>
</evidence>
<dbReference type="InterPro" id="IPR009567">
    <property type="entry name" value="SARAF"/>
</dbReference>
<evidence type="ECO:0000256" key="6">
    <source>
        <dbReference type="ARBA" id="ARBA00022692"/>
    </source>
</evidence>
<keyword evidence="11" id="KW-0406">Ion transport</keyword>
<keyword evidence="7" id="KW-0732">Signal</keyword>
<accession>A0A4D5RS05</accession>
<keyword evidence="12 15" id="KW-0472">Membrane</keyword>
<keyword evidence="8" id="KW-0256">Endoplasmic reticulum</keyword>
<dbReference type="PANTHER" id="PTHR15929:SF0">
    <property type="entry name" value="STORE-OPERATED CALCIUM ENTRY-ASSOCIATED REGULATORY FACTOR"/>
    <property type="match status" value="1"/>
</dbReference>
<feature type="transmembrane region" description="Helical" evidence="15">
    <location>
        <begin position="12"/>
        <end position="29"/>
    </location>
</feature>
<feature type="transmembrane region" description="Helical" evidence="15">
    <location>
        <begin position="156"/>
        <end position="174"/>
    </location>
</feature>
<organism evidence="16">
    <name type="scientific">Ixodes scapularis</name>
    <name type="common">Black-legged tick</name>
    <name type="synonym">Deer tick</name>
    <dbReference type="NCBI Taxonomy" id="6945"/>
    <lineage>
        <taxon>Eukaryota</taxon>
        <taxon>Metazoa</taxon>
        <taxon>Ecdysozoa</taxon>
        <taxon>Arthropoda</taxon>
        <taxon>Chelicerata</taxon>
        <taxon>Arachnida</taxon>
        <taxon>Acari</taxon>
        <taxon>Parasitiformes</taxon>
        <taxon>Ixodida</taxon>
        <taxon>Ixodoidea</taxon>
        <taxon>Ixodidae</taxon>
        <taxon>Ixodinae</taxon>
        <taxon>Ixodes</taxon>
    </lineage>
</organism>
<dbReference type="OrthoDB" id="20303at2759"/>
<evidence type="ECO:0000256" key="9">
    <source>
        <dbReference type="ARBA" id="ARBA00022837"/>
    </source>
</evidence>
<proteinExistence type="inferred from homology"/>
<keyword evidence="10 15" id="KW-1133">Transmembrane helix</keyword>
<feature type="region of interest" description="Disordered" evidence="14">
    <location>
        <begin position="188"/>
        <end position="224"/>
    </location>
</feature>
<evidence type="ECO:0000256" key="2">
    <source>
        <dbReference type="ARBA" id="ARBA00006833"/>
    </source>
</evidence>
<evidence type="ECO:0000256" key="3">
    <source>
        <dbReference type="ARBA" id="ARBA00016584"/>
    </source>
</evidence>
<dbReference type="GO" id="GO:2001256">
    <property type="term" value="P:regulation of store-operated calcium entry"/>
    <property type="evidence" value="ECO:0007669"/>
    <property type="project" value="InterPro"/>
</dbReference>
<feature type="region of interest" description="Disordered" evidence="14">
    <location>
        <begin position="266"/>
        <end position="287"/>
    </location>
</feature>
<dbReference type="PANTHER" id="PTHR15929">
    <property type="entry name" value="STORE-OPERATED CALCIUM ENTRY-ASSOCIATED REGULATORY FACTOR"/>
    <property type="match status" value="1"/>
</dbReference>
<dbReference type="VEuPathDB" id="VectorBase:ISCI019640"/>
<evidence type="ECO:0000256" key="15">
    <source>
        <dbReference type="SAM" id="Phobius"/>
    </source>
</evidence>